<organism evidence="2 3">
    <name type="scientific">Oryzias melastigma</name>
    <name type="common">Marine medaka</name>
    <dbReference type="NCBI Taxonomy" id="30732"/>
    <lineage>
        <taxon>Eukaryota</taxon>
        <taxon>Metazoa</taxon>
        <taxon>Chordata</taxon>
        <taxon>Craniata</taxon>
        <taxon>Vertebrata</taxon>
        <taxon>Euteleostomi</taxon>
        <taxon>Actinopterygii</taxon>
        <taxon>Neopterygii</taxon>
        <taxon>Teleostei</taxon>
        <taxon>Neoteleostei</taxon>
        <taxon>Acanthomorphata</taxon>
        <taxon>Ovalentaria</taxon>
        <taxon>Atherinomorphae</taxon>
        <taxon>Beloniformes</taxon>
        <taxon>Adrianichthyidae</taxon>
        <taxon>Oryziinae</taxon>
        <taxon>Oryzias</taxon>
    </lineage>
</organism>
<name>A0A834F3M7_ORYME</name>
<proteinExistence type="predicted"/>
<evidence type="ECO:0000313" key="2">
    <source>
        <dbReference type="EMBL" id="KAF6717122.1"/>
    </source>
</evidence>
<gene>
    <name evidence="2" type="ORF">FQA47_010809</name>
</gene>
<dbReference type="AlphaFoldDB" id="A0A834F3M7"/>
<accession>A0A834F3M7</accession>
<comment type="caution">
    <text evidence="2">The sequence shown here is derived from an EMBL/GenBank/DDBJ whole genome shotgun (WGS) entry which is preliminary data.</text>
</comment>
<reference evidence="2" key="1">
    <citation type="journal article" name="BMC Genomics">
        <title>Long-read sequencing and de novo genome assembly of marine medaka (Oryzias melastigma).</title>
        <authorList>
            <person name="Liang P."/>
            <person name="Saqib H.S.A."/>
            <person name="Ni X."/>
            <person name="Shen Y."/>
        </authorList>
    </citation>
    <scope>NUCLEOTIDE SEQUENCE</scope>
    <source>
        <strain evidence="2">Bigg-433</strain>
    </source>
</reference>
<feature type="region of interest" description="Disordered" evidence="1">
    <location>
        <begin position="1"/>
        <end position="32"/>
    </location>
</feature>
<protein>
    <submittedName>
        <fullName evidence="2">Uncharacterized protein</fullName>
    </submittedName>
</protein>
<evidence type="ECO:0000256" key="1">
    <source>
        <dbReference type="SAM" id="MobiDB-lite"/>
    </source>
</evidence>
<dbReference type="EMBL" id="WKFB01000881">
    <property type="protein sequence ID" value="KAF6717122.1"/>
    <property type="molecule type" value="Genomic_DNA"/>
</dbReference>
<dbReference type="Proteomes" id="UP000646548">
    <property type="component" value="Unassembled WGS sequence"/>
</dbReference>
<sequence length="182" mass="21017">MGMSSNHLNLDQLEPETPPNQEQEKKAKNRRQQQIIIRMPVLKLHRIDLSQPQTHEGEVQDGQHFFNQRSNFTLNQKKPELEKSKKLREKGDDRFPKPNSEQLLLEASTLAESQVLKENHRILSESVGNFKLKMDGTHCRERNLNNDLNSNQTLKCGSSRFTGTINLSQMRDLMLTALSRNS</sequence>
<evidence type="ECO:0000313" key="3">
    <source>
        <dbReference type="Proteomes" id="UP000646548"/>
    </source>
</evidence>